<evidence type="ECO:0000256" key="1">
    <source>
        <dbReference type="ARBA" id="ARBA00022438"/>
    </source>
</evidence>
<dbReference type="OrthoDB" id="5946976at2759"/>
<dbReference type="InterPro" id="IPR027279">
    <property type="entry name" value="D_amino_pept/lipop_sf"/>
</dbReference>
<gene>
    <name evidence="5" type="ORF">PECM_003447</name>
</gene>
<dbReference type="EC" id="3.4.11.19" evidence="5"/>
<evidence type="ECO:0000256" key="2">
    <source>
        <dbReference type="ARBA" id="ARBA00038215"/>
    </source>
</evidence>
<comment type="similarity">
    <text evidence="2">Belongs to the peptidase S12 family.</text>
</comment>
<dbReference type="InterPro" id="IPR012856">
    <property type="entry name" value="DAP_B_dom"/>
</dbReference>
<name>A0A8J8W6T7_9EURO</name>
<protein>
    <submittedName>
        <fullName evidence="5">D-aminopeptidase</fullName>
        <ecNumber evidence="5">3.4.11.19</ecNumber>
    </submittedName>
</protein>
<dbReference type="GO" id="GO:0004177">
    <property type="term" value="F:aminopeptidase activity"/>
    <property type="evidence" value="ECO:0007669"/>
    <property type="project" value="UniProtKB-KW"/>
</dbReference>
<evidence type="ECO:0000313" key="5">
    <source>
        <dbReference type="EMBL" id="KAF7717988.1"/>
    </source>
</evidence>
<evidence type="ECO:0000259" key="4">
    <source>
        <dbReference type="Pfam" id="PF07930"/>
    </source>
</evidence>
<sequence>MIQDFLKEIPGRYRGPGGAIAVLRKGEVVGKQVWGYSNLEEHRLMDEKTPMPICSITKQMLCLIIEDVRRNPTPKMLSTDRTFDEQMDAGLREIVSKEIIENTGLTLEHLCNNQSGIRDYWAMSMFWGTQPEGRFTLEHDAKKALSLTTSLQFEPGTQYSYCNLNFHILARVLENVTGLPLATHLSERLFAPARMQNARLWEDNARVSEWCVGYEGNEIFGFLPAKNLVEWSGDAGVLASLNDMIAYEQYLDRSWEDEQSIYRAIARVPYFKDGTIAMYGNGLARTKVGDIDIIGHGGSLRGYCLHRLQVPSERLAIVVMLNHEIDAETIAMDIVSNLLTTSQTTPDLAHRPPADWNRLGTFFDPDAQLSFTVRGDEPGTVIVQYADHEEKVFLSTAASGSTATLFLVLEGDTIEMHRIDDNRTIHARRIRAPQGIIRGDYTGRYECKEQESVFICDGTGEMLYGSFEGFLGKGPLHLMRYLGEDIWILVCPRGLDAPAPGNWTLVFHRDDAGAITGVTMGCWLARNVHFTKC</sequence>
<dbReference type="InterPro" id="IPR050491">
    <property type="entry name" value="AmpC-like"/>
</dbReference>
<dbReference type="Pfam" id="PF07930">
    <property type="entry name" value="DAP_B"/>
    <property type="match status" value="1"/>
</dbReference>
<dbReference type="Gene3D" id="2.40.128.50">
    <property type="match status" value="2"/>
</dbReference>
<keyword evidence="6" id="KW-1185">Reference proteome</keyword>
<feature type="domain" description="Beta-lactamase-related" evidence="3">
    <location>
        <begin position="3"/>
        <end position="325"/>
    </location>
</feature>
<accession>A0A8J8W6T7</accession>
<keyword evidence="1 5" id="KW-0645">Protease</keyword>
<keyword evidence="5" id="KW-0378">Hydrolase</keyword>
<evidence type="ECO:0000313" key="6">
    <source>
        <dbReference type="Proteomes" id="UP000631181"/>
    </source>
</evidence>
<dbReference type="InterPro" id="IPR012338">
    <property type="entry name" value="Beta-lactam/transpept-like"/>
</dbReference>
<dbReference type="SUPFAM" id="SSF56601">
    <property type="entry name" value="beta-lactamase/transpeptidase-like"/>
    <property type="match status" value="1"/>
</dbReference>
<dbReference type="NCBIfam" id="NF009622">
    <property type="entry name" value="PRK13128.1"/>
    <property type="match status" value="1"/>
</dbReference>
<reference evidence="5" key="1">
    <citation type="journal article" date="2020" name="Front. Microbiol.">
        <title>Gene regulatory networks of Penicillium echinulatum 2HH and Penicillium oxalicum 114-2 inferred by a computational biology approach.</title>
        <authorList>
            <person name="Lenz A.R."/>
            <person name="Galan-Vasquez E."/>
            <person name="Balbinot E."/>
            <person name="De Abreu F.P."/>
            <person name="De Oliveira N.S."/>
            <person name="Da Rosa L.O."/>
            <person name="De Avila E Silva S."/>
            <person name="Camassola M."/>
            <person name="Dillon A.J.P."/>
            <person name="Perez-Rueda E."/>
        </authorList>
    </citation>
    <scope>NUCLEOTIDE SEQUENCE</scope>
    <source>
        <strain evidence="5">S1M29</strain>
    </source>
</reference>
<dbReference type="PANTHER" id="PTHR46825">
    <property type="entry name" value="D-ALANYL-D-ALANINE-CARBOXYPEPTIDASE/ENDOPEPTIDASE AMPH"/>
    <property type="match status" value="1"/>
</dbReference>
<dbReference type="EMBL" id="WIWV01000020">
    <property type="protein sequence ID" value="KAF7717988.1"/>
    <property type="molecule type" value="Genomic_DNA"/>
</dbReference>
<dbReference type="PANTHER" id="PTHR46825:SF9">
    <property type="entry name" value="BETA-LACTAMASE-RELATED DOMAIN-CONTAINING PROTEIN"/>
    <property type="match status" value="1"/>
</dbReference>
<dbReference type="Proteomes" id="UP000631181">
    <property type="component" value="Unassembled WGS sequence"/>
</dbReference>
<dbReference type="Gene3D" id="3.40.710.10">
    <property type="entry name" value="DD-peptidase/beta-lactamase superfamily"/>
    <property type="match status" value="1"/>
</dbReference>
<dbReference type="Pfam" id="PF00144">
    <property type="entry name" value="Beta-lactamase"/>
    <property type="match status" value="1"/>
</dbReference>
<keyword evidence="1 5" id="KW-0031">Aminopeptidase</keyword>
<organism evidence="5 6">
    <name type="scientific">Penicillium ucsense</name>
    <dbReference type="NCBI Taxonomy" id="2839758"/>
    <lineage>
        <taxon>Eukaryota</taxon>
        <taxon>Fungi</taxon>
        <taxon>Dikarya</taxon>
        <taxon>Ascomycota</taxon>
        <taxon>Pezizomycotina</taxon>
        <taxon>Eurotiomycetes</taxon>
        <taxon>Eurotiomycetidae</taxon>
        <taxon>Eurotiales</taxon>
        <taxon>Aspergillaceae</taxon>
        <taxon>Penicillium</taxon>
    </lineage>
</organism>
<evidence type="ECO:0000259" key="3">
    <source>
        <dbReference type="Pfam" id="PF00144"/>
    </source>
</evidence>
<feature type="domain" description="D-aminopeptidase" evidence="4">
    <location>
        <begin position="353"/>
        <end position="530"/>
    </location>
</feature>
<proteinExistence type="inferred from homology"/>
<dbReference type="InterPro" id="IPR001466">
    <property type="entry name" value="Beta-lactam-related"/>
</dbReference>
<comment type="caution">
    <text evidence="5">The sequence shown here is derived from an EMBL/GenBank/DDBJ whole genome shotgun (WGS) entry which is preliminary data.</text>
</comment>
<dbReference type="AlphaFoldDB" id="A0A8J8W6T7"/>
<dbReference type="SUPFAM" id="SSF50886">
    <property type="entry name" value="D-aminopeptidase, middle and C-terminal domains"/>
    <property type="match status" value="2"/>
</dbReference>